<dbReference type="STRING" id="47427.A0A2H3CKG4"/>
<name>A0A2H3CKG4_ARMGA</name>
<keyword evidence="1" id="KW-0472">Membrane</keyword>
<protein>
    <recommendedName>
        <fullName evidence="2">DUF6534 domain-containing protein</fullName>
    </recommendedName>
</protein>
<dbReference type="Pfam" id="PF20152">
    <property type="entry name" value="DUF6534"/>
    <property type="match status" value="1"/>
</dbReference>
<feature type="transmembrane region" description="Helical" evidence="1">
    <location>
        <begin position="20"/>
        <end position="41"/>
    </location>
</feature>
<dbReference type="InParanoid" id="A0A2H3CKG4"/>
<feature type="transmembrane region" description="Helical" evidence="1">
    <location>
        <begin position="126"/>
        <end position="149"/>
    </location>
</feature>
<dbReference type="AlphaFoldDB" id="A0A2H3CKG4"/>
<dbReference type="Proteomes" id="UP000217790">
    <property type="component" value="Unassembled WGS sequence"/>
</dbReference>
<keyword evidence="1" id="KW-1133">Transmembrane helix</keyword>
<feature type="transmembrane region" description="Helical" evidence="1">
    <location>
        <begin position="207"/>
        <end position="229"/>
    </location>
</feature>
<dbReference type="PANTHER" id="PTHR40465:SF1">
    <property type="entry name" value="DUF6534 DOMAIN-CONTAINING PROTEIN"/>
    <property type="match status" value="1"/>
</dbReference>
<evidence type="ECO:0000256" key="1">
    <source>
        <dbReference type="SAM" id="Phobius"/>
    </source>
</evidence>
<reference evidence="4" key="1">
    <citation type="journal article" date="2017" name="Nat. Ecol. Evol.">
        <title>Genome expansion and lineage-specific genetic innovations in the forest pathogenic fungi Armillaria.</title>
        <authorList>
            <person name="Sipos G."/>
            <person name="Prasanna A.N."/>
            <person name="Walter M.C."/>
            <person name="O'Connor E."/>
            <person name="Balint B."/>
            <person name="Krizsan K."/>
            <person name="Kiss B."/>
            <person name="Hess J."/>
            <person name="Varga T."/>
            <person name="Slot J."/>
            <person name="Riley R."/>
            <person name="Boka B."/>
            <person name="Rigling D."/>
            <person name="Barry K."/>
            <person name="Lee J."/>
            <person name="Mihaltcheva S."/>
            <person name="LaButti K."/>
            <person name="Lipzen A."/>
            <person name="Waldron R."/>
            <person name="Moloney N.M."/>
            <person name="Sperisen C."/>
            <person name="Kredics L."/>
            <person name="Vagvoelgyi C."/>
            <person name="Patrignani A."/>
            <person name="Fitzpatrick D."/>
            <person name="Nagy I."/>
            <person name="Doyle S."/>
            <person name="Anderson J.B."/>
            <person name="Grigoriev I.V."/>
            <person name="Gueldener U."/>
            <person name="Muensterkoetter M."/>
            <person name="Nagy L.G."/>
        </authorList>
    </citation>
    <scope>NUCLEOTIDE SEQUENCE [LARGE SCALE GENOMIC DNA]</scope>
    <source>
        <strain evidence="4">Ar21-2</strain>
    </source>
</reference>
<feature type="transmembrane region" description="Helical" evidence="1">
    <location>
        <begin position="94"/>
        <end position="114"/>
    </location>
</feature>
<keyword evidence="1" id="KW-0812">Transmembrane</keyword>
<feature type="transmembrane region" description="Helical" evidence="1">
    <location>
        <begin position="161"/>
        <end position="187"/>
    </location>
</feature>
<accession>A0A2H3CKG4</accession>
<feature type="domain" description="DUF6534" evidence="2">
    <location>
        <begin position="172"/>
        <end position="257"/>
    </location>
</feature>
<sequence length="330" mass="36164">MQTQSVPAGYPITGLTGPIIVGGLLNWGLLGTLSVQLYLYYLAFPNDGRFTKYLVYSMYVIELVQAMLIAYDMFATFGYGFGDMDALTRVNLNGLTIPIMGALAAGVGQGFYAYRILILSKSRIIPIFIICLSSTNSVASIITSIYAFQAGTVTKLNTRKMYIVVGISCGAAALCDIVIAICMTYYLMRSTTNFRRTRILVTKLIRLTIETGSVTAFTALLNFVLFIALPYQISYLTPGVLAPKLYANAVYMVLNSRFQIIGGRDTYMSSNDMSLSTTMIRNIFQSTEDTRPADGTRGRAPAVVISNEVFNDNHEMGQMSVSHGASCVLY</sequence>
<gene>
    <name evidence="3" type="ORF">ARMGADRAFT_736198</name>
</gene>
<dbReference type="PANTHER" id="PTHR40465">
    <property type="entry name" value="CHROMOSOME 1, WHOLE GENOME SHOTGUN SEQUENCE"/>
    <property type="match status" value="1"/>
</dbReference>
<evidence type="ECO:0000313" key="3">
    <source>
        <dbReference type="EMBL" id="PBK82370.1"/>
    </source>
</evidence>
<feature type="transmembrane region" description="Helical" evidence="1">
    <location>
        <begin position="53"/>
        <end position="74"/>
    </location>
</feature>
<evidence type="ECO:0000259" key="2">
    <source>
        <dbReference type="Pfam" id="PF20152"/>
    </source>
</evidence>
<organism evidence="3 4">
    <name type="scientific">Armillaria gallica</name>
    <name type="common">Bulbous honey fungus</name>
    <name type="synonym">Armillaria bulbosa</name>
    <dbReference type="NCBI Taxonomy" id="47427"/>
    <lineage>
        <taxon>Eukaryota</taxon>
        <taxon>Fungi</taxon>
        <taxon>Dikarya</taxon>
        <taxon>Basidiomycota</taxon>
        <taxon>Agaricomycotina</taxon>
        <taxon>Agaricomycetes</taxon>
        <taxon>Agaricomycetidae</taxon>
        <taxon>Agaricales</taxon>
        <taxon>Marasmiineae</taxon>
        <taxon>Physalacriaceae</taxon>
        <taxon>Armillaria</taxon>
    </lineage>
</organism>
<dbReference type="OrthoDB" id="10302438at2759"/>
<dbReference type="EMBL" id="KZ293718">
    <property type="protein sequence ID" value="PBK82370.1"/>
    <property type="molecule type" value="Genomic_DNA"/>
</dbReference>
<proteinExistence type="predicted"/>
<keyword evidence="4" id="KW-1185">Reference proteome</keyword>
<dbReference type="InterPro" id="IPR045339">
    <property type="entry name" value="DUF6534"/>
</dbReference>
<evidence type="ECO:0000313" key="4">
    <source>
        <dbReference type="Proteomes" id="UP000217790"/>
    </source>
</evidence>